<dbReference type="PANTHER" id="PTHR23500">
    <property type="entry name" value="SOLUTE CARRIER FAMILY 2, FACILITATED GLUCOSE TRANSPORTER"/>
    <property type="match status" value="1"/>
</dbReference>
<sequence length="189" mass="22192">MCRKFRNKKIQIFSSIQRHPPTKNLNFGSTYCSNASIVSFGQLSLISLLHVCSTIPICNGSIKVHRSTQHWFSTVHHNWYSWSPCLELFLCQDSWGVKIELRRYHGTCIHHHSRLIVLPRDLNSMIERGNHNKAKFKLKRIRGIEDIDEEFNGLVVANEISRKIEHPWRNLLQKKYTPHLTMAIMIPFF</sequence>
<proteinExistence type="inferred from homology"/>
<name>A0A9J5YU74_SOLCO</name>
<protein>
    <submittedName>
        <fullName evidence="3">Uncharacterized protein</fullName>
    </submittedName>
</protein>
<dbReference type="InterPro" id="IPR045262">
    <property type="entry name" value="STP/PLT_plant"/>
</dbReference>
<organism evidence="3 4">
    <name type="scientific">Solanum commersonii</name>
    <name type="common">Commerson's wild potato</name>
    <name type="synonym">Commerson's nightshade</name>
    <dbReference type="NCBI Taxonomy" id="4109"/>
    <lineage>
        <taxon>Eukaryota</taxon>
        <taxon>Viridiplantae</taxon>
        <taxon>Streptophyta</taxon>
        <taxon>Embryophyta</taxon>
        <taxon>Tracheophyta</taxon>
        <taxon>Spermatophyta</taxon>
        <taxon>Magnoliopsida</taxon>
        <taxon>eudicotyledons</taxon>
        <taxon>Gunneridae</taxon>
        <taxon>Pentapetalae</taxon>
        <taxon>asterids</taxon>
        <taxon>lamiids</taxon>
        <taxon>Solanales</taxon>
        <taxon>Solanaceae</taxon>
        <taxon>Solanoideae</taxon>
        <taxon>Solaneae</taxon>
        <taxon>Solanum</taxon>
    </lineage>
</organism>
<evidence type="ECO:0000313" key="4">
    <source>
        <dbReference type="Proteomes" id="UP000824120"/>
    </source>
</evidence>
<evidence type="ECO:0000313" key="3">
    <source>
        <dbReference type="EMBL" id="KAG5603320.1"/>
    </source>
</evidence>
<keyword evidence="2" id="KW-0813">Transport</keyword>
<dbReference type="PANTHER" id="PTHR23500:SF574">
    <property type="entry name" value="SUGAR TRANSPORT PROTEIN 1"/>
    <property type="match status" value="1"/>
</dbReference>
<accession>A0A9J5YU74</accession>
<gene>
    <name evidence="3" type="ORF">H5410_034690</name>
</gene>
<comment type="similarity">
    <text evidence="1">Belongs to the major facilitator superfamily. Sugar transporter (TC 2.A.1.1) family.</text>
</comment>
<dbReference type="OrthoDB" id="1747711at2759"/>
<evidence type="ECO:0000256" key="2">
    <source>
        <dbReference type="ARBA" id="ARBA00022448"/>
    </source>
</evidence>
<keyword evidence="4" id="KW-1185">Reference proteome</keyword>
<comment type="caution">
    <text evidence="3">The sequence shown here is derived from an EMBL/GenBank/DDBJ whole genome shotgun (WGS) entry which is preliminary data.</text>
</comment>
<reference evidence="3 4" key="1">
    <citation type="submission" date="2020-09" db="EMBL/GenBank/DDBJ databases">
        <title>De no assembly of potato wild relative species, Solanum commersonii.</title>
        <authorList>
            <person name="Cho K."/>
        </authorList>
    </citation>
    <scope>NUCLEOTIDE SEQUENCE [LARGE SCALE GENOMIC DNA]</scope>
    <source>
        <strain evidence="3">LZ3.2</strain>
        <tissue evidence="3">Leaf</tissue>
    </source>
</reference>
<dbReference type="AlphaFoldDB" id="A0A9J5YU74"/>
<dbReference type="Proteomes" id="UP000824120">
    <property type="component" value="Chromosome 6"/>
</dbReference>
<dbReference type="GO" id="GO:0015144">
    <property type="term" value="F:carbohydrate transmembrane transporter activity"/>
    <property type="evidence" value="ECO:0007669"/>
    <property type="project" value="InterPro"/>
</dbReference>
<evidence type="ECO:0000256" key="1">
    <source>
        <dbReference type="ARBA" id="ARBA00010992"/>
    </source>
</evidence>
<dbReference type="EMBL" id="JACXVP010000006">
    <property type="protein sequence ID" value="KAG5603320.1"/>
    <property type="molecule type" value="Genomic_DNA"/>
</dbReference>